<gene>
    <name evidence="1" type="ORF">F5148DRAFT_1286209</name>
</gene>
<comment type="caution">
    <text evidence="1">The sequence shown here is derived from an EMBL/GenBank/DDBJ whole genome shotgun (WGS) entry which is preliminary data.</text>
</comment>
<dbReference type="EMBL" id="JAGFNK010000160">
    <property type="protein sequence ID" value="KAI9463078.1"/>
    <property type="molecule type" value="Genomic_DNA"/>
</dbReference>
<protein>
    <submittedName>
        <fullName evidence="1">Beta-galactosidase</fullName>
    </submittedName>
</protein>
<dbReference type="Proteomes" id="UP001207468">
    <property type="component" value="Unassembled WGS sequence"/>
</dbReference>
<sequence length="904" mass="101627">MTRIIKRGFLLLATIISVITLTAQGRIQQCINTNWQFHKGDIAGYPDKETSATTWEKTSLPHTWNTTDVLDDEPGYYRGIGWYRKTIFIPSAWNHKEIYLHFGAAQQVATVYVNGKLAGTHTGGYTAFNCRITDLLIHGNDSVTANEISVKVDNSHNENIPPLSADFTFFGGIYRDVSLVALNPVHFDAENDASNGVFITTPQVSAVNATVDIKGQFCNQSSQARRLLLVSRIADRAGKLVGEQQQHITLQAGERYPFTTQFAAIQNPHLWNIEDPYLYHVTTTVTDADNQQLLDEVSNPLGLRWFSFDAAQGFFLNGKHYKLMGASRHQDYKDISNALPDAMHVRDVQLLKEMGGNFLRVAHYPQDPAVLEACDRLGIVASVEIPVVNRITENDTFANNCLHMQEEMIRQYCNHPSIVIWAYMNEVLLSPRYNATDTVRRTLYYQHVAALAKRIDSLTRKEDPSRYTMIPCHADYNVYVKAGLVRIPQIVGWNLYSGWYSGELPDFARTLDRHHKELTDKPLIVTEYGADADIRLHNLTTPQRFDKTVEYATHFHDVYYEAIASRPFVTGGALWNLADFNSEGRAEANPHINTKGITTIDRKLKDSYLFYQSKLVTTPFLRIGSRAWVLRSGIAEDSATLTCTQSVDIYTNQGTPVILLLNGVSLGTVTPVNGVAGFKVPFRDGINQLEAVASSNGKTYKDMVEVRFLLQPANLASTVLPFKELNISLGDQRQFSDEPLQQVWLPEQPYHPGSWGYVGGQPFVMKGNKRQSYGSDKNILGTDYDAIYETQRVGIRQFKLDVPDGDYEITLLFAELLSAVKHEALVYNLDNNKTKEDTITRSFDVLINGEPFINHLGSDNYLQPEQAYSAKTKWHAGNGQGITISFNAIKGETILNGLQVRRVD</sequence>
<proteinExistence type="predicted"/>
<name>A0ACC0U731_9AGAM</name>
<organism evidence="1 2">
    <name type="scientific">Russula earlei</name>
    <dbReference type="NCBI Taxonomy" id="71964"/>
    <lineage>
        <taxon>Eukaryota</taxon>
        <taxon>Fungi</taxon>
        <taxon>Dikarya</taxon>
        <taxon>Basidiomycota</taxon>
        <taxon>Agaricomycotina</taxon>
        <taxon>Agaricomycetes</taxon>
        <taxon>Russulales</taxon>
        <taxon>Russulaceae</taxon>
        <taxon>Russula</taxon>
    </lineage>
</organism>
<evidence type="ECO:0000313" key="2">
    <source>
        <dbReference type="Proteomes" id="UP001207468"/>
    </source>
</evidence>
<reference evidence="1" key="1">
    <citation type="submission" date="2021-03" db="EMBL/GenBank/DDBJ databases">
        <title>Evolutionary priming and transition to the ectomycorrhizal habit in an iconic lineage of mushroom-forming fungi: is preadaptation a requirement?</title>
        <authorList>
            <consortium name="DOE Joint Genome Institute"/>
            <person name="Looney B.P."/>
            <person name="Miyauchi S."/>
            <person name="Morin E."/>
            <person name="Drula E."/>
            <person name="Courty P.E."/>
            <person name="Chicoki N."/>
            <person name="Fauchery L."/>
            <person name="Kohler A."/>
            <person name="Kuo A."/>
            <person name="LaButti K."/>
            <person name="Pangilinan J."/>
            <person name="Lipzen A."/>
            <person name="Riley R."/>
            <person name="Andreopoulos W."/>
            <person name="He G."/>
            <person name="Johnson J."/>
            <person name="Barry K.W."/>
            <person name="Grigoriev I.V."/>
            <person name="Nagy L."/>
            <person name="Hibbett D."/>
            <person name="Henrissat B."/>
            <person name="Matheny P.B."/>
            <person name="Labbe J."/>
            <person name="Martin A.F."/>
        </authorList>
    </citation>
    <scope>NUCLEOTIDE SEQUENCE</scope>
    <source>
        <strain evidence="1">BPL698</strain>
    </source>
</reference>
<evidence type="ECO:0000313" key="1">
    <source>
        <dbReference type="EMBL" id="KAI9463078.1"/>
    </source>
</evidence>
<keyword evidence="2" id="KW-1185">Reference proteome</keyword>
<accession>A0ACC0U731</accession>